<keyword evidence="1" id="KW-0175">Coiled coil</keyword>
<feature type="transmembrane region" description="Helical" evidence="2">
    <location>
        <begin position="6"/>
        <end position="24"/>
    </location>
</feature>
<evidence type="ECO:0000313" key="3">
    <source>
        <dbReference type="EMBL" id="HAW77366.1"/>
    </source>
</evidence>
<accession>A0A350P7U9</accession>
<dbReference type="EMBL" id="DNAN01000587">
    <property type="protein sequence ID" value="HAW77366.1"/>
    <property type="molecule type" value="Genomic_DNA"/>
</dbReference>
<evidence type="ECO:0000256" key="2">
    <source>
        <dbReference type="SAM" id="Phobius"/>
    </source>
</evidence>
<name>A0A350P7U9_9ALTE</name>
<comment type="caution">
    <text evidence="3">The sequence shown here is derived from an EMBL/GenBank/DDBJ whole genome shotgun (WGS) entry which is preliminary data.</text>
</comment>
<keyword evidence="2" id="KW-0472">Membrane</keyword>
<reference evidence="3 4" key="1">
    <citation type="journal article" date="2018" name="Nat. Biotechnol.">
        <title>A standardized bacterial taxonomy based on genome phylogeny substantially revises the tree of life.</title>
        <authorList>
            <person name="Parks D.H."/>
            <person name="Chuvochina M."/>
            <person name="Waite D.W."/>
            <person name="Rinke C."/>
            <person name="Skarshewski A."/>
            <person name="Chaumeil P.A."/>
            <person name="Hugenholtz P."/>
        </authorList>
    </citation>
    <scope>NUCLEOTIDE SEQUENCE [LARGE SCALE GENOMIC DNA]</scope>
    <source>
        <strain evidence="3">UBA11978</strain>
    </source>
</reference>
<keyword evidence="2" id="KW-0812">Transmembrane</keyword>
<organism evidence="3 4">
    <name type="scientific">Alteromonas australica</name>
    <dbReference type="NCBI Taxonomy" id="589873"/>
    <lineage>
        <taxon>Bacteria</taxon>
        <taxon>Pseudomonadati</taxon>
        <taxon>Pseudomonadota</taxon>
        <taxon>Gammaproteobacteria</taxon>
        <taxon>Alteromonadales</taxon>
        <taxon>Alteromonadaceae</taxon>
        <taxon>Alteromonas/Salinimonas group</taxon>
        <taxon>Alteromonas</taxon>
    </lineage>
</organism>
<proteinExistence type="predicted"/>
<dbReference type="Proteomes" id="UP000263517">
    <property type="component" value="Unassembled WGS sequence"/>
</dbReference>
<gene>
    <name evidence="3" type="ORF">DCW74_16735</name>
</gene>
<sequence>MEQFIALAIAAVSGGGWFCGKVFGRMRTLEDRIDRLPLDYVLKQDYIREMERMNDEFSEINTKLDKLVEKLLTK</sequence>
<feature type="coiled-coil region" evidence="1">
    <location>
        <begin position="43"/>
        <end position="70"/>
    </location>
</feature>
<protein>
    <submittedName>
        <fullName evidence="3">Uncharacterized protein</fullName>
    </submittedName>
</protein>
<evidence type="ECO:0000313" key="4">
    <source>
        <dbReference type="Proteomes" id="UP000263517"/>
    </source>
</evidence>
<keyword evidence="2" id="KW-1133">Transmembrane helix</keyword>
<evidence type="ECO:0000256" key="1">
    <source>
        <dbReference type="SAM" id="Coils"/>
    </source>
</evidence>
<dbReference type="AlphaFoldDB" id="A0A350P7U9"/>